<comment type="caution">
    <text evidence="3">The sequence shown here is derived from an EMBL/GenBank/DDBJ whole genome shotgun (WGS) entry which is preliminary data.</text>
</comment>
<dbReference type="Proteomes" id="UP000217838">
    <property type="component" value="Unassembled WGS sequence"/>
</dbReference>
<keyword evidence="2" id="KW-0472">Membrane</keyword>
<organism evidence="3 4">
    <name type="scientific">Aerophobetes bacterium</name>
    <dbReference type="NCBI Taxonomy" id="2030807"/>
    <lineage>
        <taxon>Bacteria</taxon>
        <taxon>Candidatus Aerophobota</taxon>
    </lineage>
</organism>
<keyword evidence="2" id="KW-1133">Transmembrane helix</keyword>
<name>A0A2A4YIG5_UNCAE</name>
<feature type="coiled-coil region" evidence="1">
    <location>
        <begin position="173"/>
        <end position="225"/>
    </location>
</feature>
<evidence type="ECO:0000256" key="2">
    <source>
        <dbReference type="SAM" id="Phobius"/>
    </source>
</evidence>
<dbReference type="EMBL" id="NVUU01000035">
    <property type="protein sequence ID" value="PCI94628.1"/>
    <property type="molecule type" value="Genomic_DNA"/>
</dbReference>
<keyword evidence="1" id="KW-0175">Coiled coil</keyword>
<feature type="transmembrane region" description="Helical" evidence="2">
    <location>
        <begin position="6"/>
        <end position="30"/>
    </location>
</feature>
<evidence type="ECO:0000256" key="1">
    <source>
        <dbReference type="SAM" id="Coils"/>
    </source>
</evidence>
<evidence type="ECO:0000313" key="3">
    <source>
        <dbReference type="EMBL" id="PCI94628.1"/>
    </source>
</evidence>
<gene>
    <name evidence="3" type="ORF">COB11_03565</name>
</gene>
<sequence>MFEFHWNFYTVSVFCLIAIVVVLIILQVIVRKRSPRTREDYHKKFLKQKRDFDRHLKILKISFDMENKNLKEKLHNYEKGKLIPGSFARKDSQNFETPSMKSLKTYHKNALDLLLKGQEKHNEKVKEDISRLSKGYHTLVDSLKEEYKEAVENLNIKGKLASISHPDELANVKQSMEEKITKKSLEMKGMQDKLEIEKQRLASDLKQATLEIEELKKKLSLLEKAS</sequence>
<protein>
    <submittedName>
        <fullName evidence="3">Uncharacterized protein</fullName>
    </submittedName>
</protein>
<reference evidence="4" key="1">
    <citation type="submission" date="2017-08" db="EMBL/GenBank/DDBJ databases">
        <title>A dynamic microbial community with high functional redundancy inhabits the cold, oxic subseafloor aquifer.</title>
        <authorList>
            <person name="Tully B.J."/>
            <person name="Wheat C.G."/>
            <person name="Glazer B.T."/>
            <person name="Huber J.A."/>
        </authorList>
    </citation>
    <scope>NUCLEOTIDE SEQUENCE [LARGE SCALE GENOMIC DNA]</scope>
</reference>
<evidence type="ECO:0000313" key="4">
    <source>
        <dbReference type="Proteomes" id="UP000217838"/>
    </source>
</evidence>
<keyword evidence="2" id="KW-0812">Transmembrane</keyword>
<accession>A0A2A4YIG5</accession>
<proteinExistence type="predicted"/>
<dbReference type="AlphaFoldDB" id="A0A2A4YIG5"/>